<dbReference type="Pfam" id="PF13649">
    <property type="entry name" value="Methyltransf_25"/>
    <property type="match status" value="1"/>
</dbReference>
<dbReference type="OrthoDB" id="2287745at2"/>
<organism evidence="2 3">
    <name type="scientific">Lacticaseibacillus nasuensis JCM 17158</name>
    <dbReference type="NCBI Taxonomy" id="1291734"/>
    <lineage>
        <taxon>Bacteria</taxon>
        <taxon>Bacillati</taxon>
        <taxon>Bacillota</taxon>
        <taxon>Bacilli</taxon>
        <taxon>Lactobacillales</taxon>
        <taxon>Lactobacillaceae</taxon>
        <taxon>Lacticaseibacillus</taxon>
    </lineage>
</organism>
<name>A0A0R1JX30_9LACO</name>
<dbReference type="PATRIC" id="fig|1291734.4.peg.1689"/>
<evidence type="ECO:0000313" key="3">
    <source>
        <dbReference type="Proteomes" id="UP000051804"/>
    </source>
</evidence>
<dbReference type="AlphaFoldDB" id="A0A0R1JX30"/>
<dbReference type="Proteomes" id="UP000051804">
    <property type="component" value="Unassembled WGS sequence"/>
</dbReference>
<dbReference type="STRING" id="1291734.FD02_GL001641"/>
<keyword evidence="3" id="KW-1185">Reference proteome</keyword>
<proteinExistence type="predicted"/>
<dbReference type="SUPFAM" id="SSF53335">
    <property type="entry name" value="S-adenosyl-L-methionine-dependent methyltransferases"/>
    <property type="match status" value="1"/>
</dbReference>
<gene>
    <name evidence="2" type="ORF">FD02_GL001641</name>
</gene>
<dbReference type="RefSeq" id="WP_054723361.1">
    <property type="nucleotide sequence ID" value="NZ_AZDJ01000003.1"/>
</dbReference>
<sequence length="244" mass="27316">MLTADDWNDFAATYAQIQRESRLPIEQDVTATLRDWYPQPQWTIADVAAGSGRYALPLSVAYHTVAMSDWATNMLALAQQWLVAHHRTNFTTTVSDWYDLPAGVADLVFVSQLPTLTVADLPKLTALTRQVVAINLQTQQVNALITAVANALTLQIPRVPQCHPHLAAAITRWADQPGRDFHLRTFNYDRREPLALADVLPEFGVPITVSQMQALARDLTPGQDPHVMLPVTTHYTFTLQSWHQ</sequence>
<accession>A0A0R1JX30</accession>
<reference evidence="2 3" key="1">
    <citation type="journal article" date="2015" name="Genome Announc.">
        <title>Expanding the biotechnology potential of lactobacilli through comparative genomics of 213 strains and associated genera.</title>
        <authorList>
            <person name="Sun Z."/>
            <person name="Harris H.M."/>
            <person name="McCann A."/>
            <person name="Guo C."/>
            <person name="Argimon S."/>
            <person name="Zhang W."/>
            <person name="Yang X."/>
            <person name="Jeffery I.B."/>
            <person name="Cooney J.C."/>
            <person name="Kagawa T.F."/>
            <person name="Liu W."/>
            <person name="Song Y."/>
            <person name="Salvetti E."/>
            <person name="Wrobel A."/>
            <person name="Rasinkangas P."/>
            <person name="Parkhill J."/>
            <person name="Rea M.C."/>
            <person name="O'Sullivan O."/>
            <person name="Ritari J."/>
            <person name="Douillard F.P."/>
            <person name="Paul Ross R."/>
            <person name="Yang R."/>
            <person name="Briner A.E."/>
            <person name="Felis G.E."/>
            <person name="de Vos W.M."/>
            <person name="Barrangou R."/>
            <person name="Klaenhammer T.R."/>
            <person name="Caufield P.W."/>
            <person name="Cui Y."/>
            <person name="Zhang H."/>
            <person name="O'Toole P.W."/>
        </authorList>
    </citation>
    <scope>NUCLEOTIDE SEQUENCE [LARGE SCALE GENOMIC DNA]</scope>
    <source>
        <strain evidence="2 3">JCM 17158</strain>
    </source>
</reference>
<feature type="domain" description="Methyltransferase" evidence="1">
    <location>
        <begin position="44"/>
        <end position="131"/>
    </location>
</feature>
<comment type="caution">
    <text evidence="2">The sequence shown here is derived from an EMBL/GenBank/DDBJ whole genome shotgun (WGS) entry which is preliminary data.</text>
</comment>
<dbReference type="InterPro" id="IPR029063">
    <property type="entry name" value="SAM-dependent_MTases_sf"/>
</dbReference>
<evidence type="ECO:0000313" key="2">
    <source>
        <dbReference type="EMBL" id="KRK73811.1"/>
    </source>
</evidence>
<dbReference type="InterPro" id="IPR041698">
    <property type="entry name" value="Methyltransf_25"/>
</dbReference>
<protein>
    <recommendedName>
        <fullName evidence="1">Methyltransferase domain-containing protein</fullName>
    </recommendedName>
</protein>
<dbReference type="Gene3D" id="3.40.50.150">
    <property type="entry name" value="Vaccinia Virus protein VP39"/>
    <property type="match status" value="1"/>
</dbReference>
<evidence type="ECO:0000259" key="1">
    <source>
        <dbReference type="Pfam" id="PF13649"/>
    </source>
</evidence>
<dbReference type="EMBL" id="AZDJ01000003">
    <property type="protein sequence ID" value="KRK73811.1"/>
    <property type="molecule type" value="Genomic_DNA"/>
</dbReference>